<protein>
    <submittedName>
        <fullName evidence="1">Uncharacterized protein</fullName>
    </submittedName>
</protein>
<reference evidence="1" key="1">
    <citation type="submission" date="2017-12" db="EMBL/GenBank/DDBJ databases">
        <title>Gene loss provides genomic basis for host adaptation in cereal stripe rust fungi.</title>
        <authorList>
            <person name="Xia C."/>
        </authorList>
    </citation>
    <scope>NUCLEOTIDE SEQUENCE [LARGE SCALE GENOMIC DNA]</scope>
    <source>
        <strain evidence="1">93-210</strain>
    </source>
</reference>
<sequence>MISKMTALDTFHSCCPHVILDFGDPSTLLKSFIAILVAHDAYTMSTLTAQARHVCHPPFIAFWGWNTAQAAQRNVLCGPAGCLDTCMMWTDATLLSTYLSTVNVLDVQYGQFIQLNIHGGSHPSLVHSPAFLLASNVCRSLQRWNGH</sequence>
<comment type="caution">
    <text evidence="1">The sequence shown here is derived from an EMBL/GenBank/DDBJ whole genome shotgun (WGS) entry which is preliminary data.</text>
</comment>
<feature type="non-terminal residue" evidence="1">
    <location>
        <position position="147"/>
    </location>
</feature>
<proteinExistence type="predicted"/>
<dbReference type="VEuPathDB" id="FungiDB:PSTT_07770"/>
<dbReference type="AlphaFoldDB" id="A0A2S4VF41"/>
<dbReference type="EMBL" id="PKSL01000067">
    <property type="protein sequence ID" value="POW08156.1"/>
    <property type="molecule type" value="Genomic_DNA"/>
</dbReference>
<keyword evidence="2" id="KW-1185">Reference proteome</keyword>
<gene>
    <name evidence="1" type="ORF">PSTT_07770</name>
</gene>
<dbReference type="Proteomes" id="UP000239156">
    <property type="component" value="Unassembled WGS sequence"/>
</dbReference>
<evidence type="ECO:0000313" key="2">
    <source>
        <dbReference type="Proteomes" id="UP000239156"/>
    </source>
</evidence>
<evidence type="ECO:0000313" key="1">
    <source>
        <dbReference type="EMBL" id="POW08156.1"/>
    </source>
</evidence>
<organism evidence="1 2">
    <name type="scientific">Puccinia striiformis</name>
    <dbReference type="NCBI Taxonomy" id="27350"/>
    <lineage>
        <taxon>Eukaryota</taxon>
        <taxon>Fungi</taxon>
        <taxon>Dikarya</taxon>
        <taxon>Basidiomycota</taxon>
        <taxon>Pucciniomycotina</taxon>
        <taxon>Pucciniomycetes</taxon>
        <taxon>Pucciniales</taxon>
        <taxon>Pucciniaceae</taxon>
        <taxon>Puccinia</taxon>
    </lineage>
</organism>
<accession>A0A2S4VF41</accession>
<name>A0A2S4VF41_9BASI</name>